<evidence type="ECO:0000313" key="2">
    <source>
        <dbReference type="Proteomes" id="UP000682802"/>
    </source>
</evidence>
<gene>
    <name evidence="1" type="ORF">KM029_03445</name>
</gene>
<sequence>MNIKHFITITNFRPQKTSNTILFAPTGNNNIATWIKYDENLEWLDKVIAANNDVCIYTDGLTPLEHVAELVLSDEIIMDKFIWKDTVAYSKNELLNLVNLNDSISWHDMAFADRLIFDDNFPSNYYFAKKVNPSALSYPKNINSILNKNKDDIYFERVNKDINLFIIPFQSDNLDNMLFYMNNFLINSKNDILKFEGKCIIDDHQISIKKIGNKLIHNQDLKMNHSGSFIFGVTHLNKNEVESQMKLINQDLSDAQAHIEDIIAFL</sequence>
<protein>
    <submittedName>
        <fullName evidence="1">Uncharacterized protein</fullName>
    </submittedName>
</protein>
<keyword evidence="2" id="KW-1185">Reference proteome</keyword>
<organism evidence="1 2">
    <name type="scientific">Flammeovirga kamogawensis</name>
    <dbReference type="NCBI Taxonomy" id="373891"/>
    <lineage>
        <taxon>Bacteria</taxon>
        <taxon>Pseudomonadati</taxon>
        <taxon>Bacteroidota</taxon>
        <taxon>Cytophagia</taxon>
        <taxon>Cytophagales</taxon>
        <taxon>Flammeovirgaceae</taxon>
        <taxon>Flammeovirga</taxon>
    </lineage>
</organism>
<reference evidence="1 2" key="1">
    <citation type="submission" date="2021-05" db="EMBL/GenBank/DDBJ databases">
        <title>Comparative genomic studies on the polysaccharide-degrading batcterial strains of the Flammeovirga genus.</title>
        <authorList>
            <person name="Zewei F."/>
            <person name="Zheng Z."/>
            <person name="Yu L."/>
            <person name="Ruyue G."/>
            <person name="Yanhong M."/>
            <person name="Yuanyuan C."/>
            <person name="Jingyan G."/>
            <person name="Wenjun H."/>
        </authorList>
    </citation>
    <scope>NUCLEOTIDE SEQUENCE [LARGE SCALE GENOMIC DNA]</scope>
    <source>
        <strain evidence="1 2">YS10</strain>
    </source>
</reference>
<evidence type="ECO:0000313" key="1">
    <source>
        <dbReference type="EMBL" id="QWG08001.1"/>
    </source>
</evidence>
<proteinExistence type="predicted"/>
<dbReference type="Proteomes" id="UP000682802">
    <property type="component" value="Chromosome 1"/>
</dbReference>
<name>A0ABX8GXG2_9BACT</name>
<dbReference type="EMBL" id="CP076128">
    <property type="protein sequence ID" value="QWG08001.1"/>
    <property type="molecule type" value="Genomic_DNA"/>
</dbReference>
<dbReference type="RefSeq" id="WP_144075385.1">
    <property type="nucleotide sequence ID" value="NZ_CP076128.1"/>
</dbReference>
<accession>A0ABX8GXG2</accession>